<dbReference type="Pfam" id="PF08707">
    <property type="entry name" value="PriCT_2"/>
    <property type="match status" value="1"/>
</dbReference>
<dbReference type="eggNOG" id="COG0358">
    <property type="taxonomic scope" value="Bacteria"/>
</dbReference>
<dbReference type="KEGG" id="naz:Aazo_5348"/>
<dbReference type="AlphaFoldDB" id="D7E5Q4"/>
<organism evidence="2 3">
    <name type="scientific">Nostoc azollae (strain 0708)</name>
    <name type="common">Anabaena azollae (strain 0708)</name>
    <dbReference type="NCBI Taxonomy" id="551115"/>
    <lineage>
        <taxon>Bacteria</taxon>
        <taxon>Bacillati</taxon>
        <taxon>Cyanobacteriota</taxon>
        <taxon>Cyanophyceae</taxon>
        <taxon>Nostocales</taxon>
        <taxon>Nostocaceae</taxon>
        <taxon>Trichormus</taxon>
    </lineage>
</organism>
<geneLocation type="plasmid" evidence="2 3">
    <name>pAzo02</name>
</geneLocation>
<reference evidence="2 3" key="1">
    <citation type="journal article" date="2010" name="PLoS ONE">
        <title>Genome erosion in a nitrogen-fixing vertically transmitted endosymbiotic multicellular cyanobacterium.</title>
        <authorList>
            <person name="Ran L."/>
            <person name="Larsson J."/>
            <person name="Vigil-Stenman T."/>
            <person name="Nylander J.A."/>
            <person name="Ininbergs K."/>
            <person name="Zheng W.W."/>
            <person name="Lapidus A."/>
            <person name="Lowry S."/>
            <person name="Haselkorn R."/>
            <person name="Bergman B."/>
        </authorList>
    </citation>
    <scope>NUCLEOTIDE SEQUENCE [LARGE SCALE GENOMIC DNA]</scope>
    <source>
        <strain evidence="3">0708</strain>
        <plasmid evidence="3">Plasmid pAzo02</plasmid>
    </source>
</reference>
<evidence type="ECO:0000259" key="1">
    <source>
        <dbReference type="Pfam" id="PF08707"/>
    </source>
</evidence>
<dbReference type="Proteomes" id="UP000001511">
    <property type="component" value="Plasmid pAzo02"/>
</dbReference>
<dbReference type="RefSeq" id="WP_013193322.1">
    <property type="nucleotide sequence ID" value="NC_014250.1"/>
</dbReference>
<protein>
    <submittedName>
        <fullName evidence="2">Primase 2</fullName>
    </submittedName>
</protein>
<sequence>MINNHHALQLNLEQTPKLKFAVNTYGRNKDWDFKKLAANFQDKEGTIENVKEHIKAGHAVCASLLGNKWRSKANVIGSQWLLLDIDNSDMARDADGKLIKDNYGNYIKVYKHQLTIEEALTHPFIRKYCALIYTTASHQPDWHRFRLIFLLPEYVEGADIVETCIHLLMQHLPHDRACRDASRVFYGNTEAEFLLVNPEASLPNEWVREAITITQQERSEYQLHIQEIELRHKKWREISLIEGWDIDQLIKNALSLIPPRTLGSGNYDECRQVLMALVNHYGASEAEIIAEKWSPSIKGTTWNIRAKIRSFRRGGITIGTLFHIAKEYGFHFPKRQYEVSENYKGLTSPQECELGQFREDLTSFQNLLKQALIPFVKGAKGFSTPILRGAQFVREEPKLEINSPIRKFIVYKPGNIPYKNEFIDDIYIECQAGEHIAAWVEAISKGWTQILDNSHPGQGKSHNAGKLTAAMFGTDKLIYQDANHRNPSTLPIEINFVDLPVRHNGLKIDTNRTTPTGANFLVQPKVGETPDTDSNCRRTSLFGAFRDKNFASLDFEESAISPICKGCINHNQCCFTYGDGFGFRFLKQIVIQNYAEIRAHPDSTPVVLTNGANEPFTVGRIWEEAGSLIKPVRSIEVRLQDFDTTIGSLIAGGLPTEEWVKLQQYLPVLRSLLNGDIKPNSRYGFNDAELREQLGEFPSGIDIKIIRQILQPNLEFLGDLDSVDINGDQQLRKSAAAHFAAKRVAKESAQQAGKQFFDLPNYWLPDFLEAWKGEGSLAYKWGILTIYRPNTKYSELAYSAQFNIYLDATIRPEHLKLKLGYNDSILVIQQSRPDYSNLRVVNVIGLGKLPKKRSSSLTERVLSLKETFRKIHKKLGIIEWKQLAIKTEDYIEYSHFVDGRGVNRFSECDVIASFGIPYQNIGVVAAHIKVMTDEAVHVGNLEGILQKYLTELIRGEIIQEIGRLRAHRRCNEELIFYFCADYDLSFLLDELPGVKLEVIDACTLCTEAGSRDQQTGHAIIKAFNQLLESQQKICQTAIAKIINTTQGWVSRFTQRWGGWVRFKKLLLLLLDSFHSDSNKNLTDLSDDEIWFAREYFPTLLDKARSLPEDPIEYIAEVTLTVTKPVMSPILRHFSPAVKTGLLLIVLSSLATEVYLHFLLVQAVTNPIVI</sequence>
<name>D7E5Q4_NOSA0</name>
<feature type="domain" description="Primase C-terminal 2" evidence="1">
    <location>
        <begin position="250"/>
        <end position="325"/>
    </location>
</feature>
<dbReference type="EMBL" id="CP002061">
    <property type="protein sequence ID" value="ADI66313.1"/>
    <property type="molecule type" value="Genomic_DNA"/>
</dbReference>
<keyword evidence="3" id="KW-1185">Reference proteome</keyword>
<dbReference type="InterPro" id="IPR014819">
    <property type="entry name" value="PriCT_2"/>
</dbReference>
<dbReference type="HOGENOM" id="CLU_258543_0_0_3"/>
<dbReference type="GO" id="GO:0016817">
    <property type="term" value="F:hydrolase activity, acting on acid anhydrides"/>
    <property type="evidence" value="ECO:0007669"/>
    <property type="project" value="InterPro"/>
</dbReference>
<evidence type="ECO:0000313" key="3">
    <source>
        <dbReference type="Proteomes" id="UP000001511"/>
    </source>
</evidence>
<evidence type="ECO:0000313" key="2">
    <source>
        <dbReference type="EMBL" id="ADI66313.1"/>
    </source>
</evidence>
<accession>D7E5Q4</accession>
<keyword evidence="2" id="KW-0614">Plasmid</keyword>
<proteinExistence type="predicted"/>
<gene>
    <name evidence="2" type="ordered locus">Aazo_5348</name>
</gene>